<keyword evidence="4" id="KW-0808">Transferase</keyword>
<keyword evidence="1" id="KW-0680">Restriction system</keyword>
<evidence type="ECO:0000256" key="1">
    <source>
        <dbReference type="ARBA" id="ARBA00022747"/>
    </source>
</evidence>
<dbReference type="Proteomes" id="UP000830639">
    <property type="component" value="Chromosome"/>
</dbReference>
<evidence type="ECO:0000313" key="5">
    <source>
        <dbReference type="Proteomes" id="UP000830639"/>
    </source>
</evidence>
<dbReference type="SUPFAM" id="SSF53335">
    <property type="entry name" value="S-adenosyl-L-methionine-dependent methyltransferases"/>
    <property type="match status" value="1"/>
</dbReference>
<dbReference type="InterPro" id="IPR052021">
    <property type="entry name" value="Type-I_RS_S_subunit"/>
</dbReference>
<keyword evidence="2" id="KW-0238">DNA-binding</keyword>
<dbReference type="Gene3D" id="3.40.50.150">
    <property type="entry name" value="Vaccinia Virus protein VP39"/>
    <property type="match status" value="1"/>
</dbReference>
<keyword evidence="5" id="KW-1185">Reference proteome</keyword>
<sequence>MDSAIHNFWNILFKRDIVKKDELLREAIRVKKTQHLIEKQKMDFSQEDTESLFEFMKENTEDKYLGYFPGDREFFAALYSIGKELQIIDFVIETYKNDYSGTIIAPIYLTDYLKRYIEREDSNSILINEAEKFLMGLELLINSSSKQRYTLTTSNYLMYEMLKIALIKEKHIKVVHSSLYLPLELEDRFDVIISIPAFGGKINDVKSFITNDTSGIATENQLKLLKEDGDLVEIVPASFTFSSGSISNVRRLVTEKFYLKSIYSLPEGTFRPYTGIKTYILTIKNSLNKEQIEVGKLTFKDKLLKVEDSKTIRADILEKYEDWRIELILAEDKSEIKKYNESTVPKVKLNEIAEVFRGKSIMKNDLKPGDIFILNISNIEDGQILHETMETINEEERKVKRYELIENDLVITCRGTVNKVAVFKEINKTVIASANVIVIRFKEKVASEYVKIFLESPVGTELVKTFQRGTTVMNINPKDISEMEIPMVDYHRQLEFVRKYQEELELYQESVKRATERWNSQKHTIYNCLV</sequence>
<evidence type="ECO:0000313" key="4">
    <source>
        <dbReference type="EMBL" id="UPM54522.1"/>
    </source>
</evidence>
<dbReference type="Pfam" id="PF02384">
    <property type="entry name" value="N6_Mtase"/>
    <property type="match status" value="1"/>
</dbReference>
<evidence type="ECO:0000256" key="2">
    <source>
        <dbReference type="ARBA" id="ARBA00023125"/>
    </source>
</evidence>
<dbReference type="EMBL" id="CP096034">
    <property type="protein sequence ID" value="UPM54522.1"/>
    <property type="molecule type" value="Genomic_DNA"/>
</dbReference>
<protein>
    <submittedName>
        <fullName evidence="4">N-6 DNA methylase</fullName>
    </submittedName>
</protein>
<dbReference type="InterPro" id="IPR044946">
    <property type="entry name" value="Restrct_endonuc_typeI_TRD_sf"/>
</dbReference>
<keyword evidence="4" id="KW-0489">Methyltransferase</keyword>
<accession>A0ABY4JL07</accession>
<proteinExistence type="predicted"/>
<feature type="domain" description="DNA methylase adenine-specific" evidence="3">
    <location>
        <begin position="166"/>
        <end position="334"/>
    </location>
</feature>
<reference evidence="4 5" key="1">
    <citation type="submission" date="2022-04" db="EMBL/GenBank/DDBJ databases">
        <title>Mechanism of arsenic methylation and mitigation arsenic toxicity by Bacillus sp. LH14 from an Arsenic-Contaminated Paddy Soil.</title>
        <authorList>
            <person name="Wang D."/>
        </authorList>
    </citation>
    <scope>NUCLEOTIDE SEQUENCE [LARGE SCALE GENOMIC DNA]</scope>
    <source>
        <strain evidence="4 5">LH14</strain>
    </source>
</reference>
<organism evidence="4 5">
    <name type="scientific">Gottfriedia acidiceleris</name>
    <dbReference type="NCBI Taxonomy" id="371036"/>
    <lineage>
        <taxon>Bacteria</taxon>
        <taxon>Bacillati</taxon>
        <taxon>Bacillota</taxon>
        <taxon>Bacilli</taxon>
        <taxon>Bacillales</taxon>
        <taxon>Bacillaceae</taxon>
        <taxon>Gottfriedia</taxon>
    </lineage>
</organism>
<dbReference type="InterPro" id="IPR003356">
    <property type="entry name" value="DNA_methylase_A-5"/>
</dbReference>
<name>A0ABY4JL07_9BACI</name>
<dbReference type="PANTHER" id="PTHR30408">
    <property type="entry name" value="TYPE-1 RESTRICTION ENZYME ECOKI SPECIFICITY PROTEIN"/>
    <property type="match status" value="1"/>
</dbReference>
<dbReference type="RefSeq" id="WP_248267625.1">
    <property type="nucleotide sequence ID" value="NZ_CP096034.1"/>
</dbReference>
<dbReference type="SUPFAM" id="SSF116734">
    <property type="entry name" value="DNA methylase specificity domain"/>
    <property type="match status" value="1"/>
</dbReference>
<dbReference type="GO" id="GO:0032259">
    <property type="term" value="P:methylation"/>
    <property type="evidence" value="ECO:0007669"/>
    <property type="project" value="UniProtKB-KW"/>
</dbReference>
<gene>
    <name evidence="4" type="ORF">MY490_01040</name>
</gene>
<evidence type="ECO:0000259" key="3">
    <source>
        <dbReference type="Pfam" id="PF02384"/>
    </source>
</evidence>
<dbReference type="InterPro" id="IPR029063">
    <property type="entry name" value="SAM-dependent_MTases_sf"/>
</dbReference>
<dbReference type="PANTHER" id="PTHR30408:SF12">
    <property type="entry name" value="TYPE I RESTRICTION ENZYME MJAVIII SPECIFICITY SUBUNIT"/>
    <property type="match status" value="1"/>
</dbReference>
<dbReference type="GO" id="GO:0008168">
    <property type="term" value="F:methyltransferase activity"/>
    <property type="evidence" value="ECO:0007669"/>
    <property type="project" value="UniProtKB-KW"/>
</dbReference>
<dbReference type="Gene3D" id="3.90.220.20">
    <property type="entry name" value="DNA methylase specificity domains"/>
    <property type="match status" value="1"/>
</dbReference>